<proteinExistence type="predicted"/>
<gene>
    <name evidence="2" type="ORF">CEPIT_LOCUS8988</name>
</gene>
<dbReference type="PANTHER" id="PTHR35167:SF3">
    <property type="entry name" value="OS05G0216466 PROTEIN"/>
    <property type="match status" value="1"/>
</dbReference>
<feature type="compositionally biased region" description="Polar residues" evidence="1">
    <location>
        <begin position="106"/>
        <end position="116"/>
    </location>
</feature>
<feature type="region of interest" description="Disordered" evidence="1">
    <location>
        <begin position="1"/>
        <end position="29"/>
    </location>
</feature>
<dbReference type="PANTHER" id="PTHR35167">
    <property type="entry name" value="OS05G0216466 PROTEIN"/>
    <property type="match status" value="1"/>
</dbReference>
<comment type="caution">
    <text evidence="2">The sequence shown here is derived from an EMBL/GenBank/DDBJ whole genome shotgun (WGS) entry which is preliminary data.</text>
</comment>
<feature type="compositionally biased region" description="Basic residues" evidence="1">
    <location>
        <begin position="1"/>
        <end position="12"/>
    </location>
</feature>
<evidence type="ECO:0000313" key="2">
    <source>
        <dbReference type="EMBL" id="CAH9084739.1"/>
    </source>
</evidence>
<dbReference type="AlphaFoldDB" id="A0AAV0CWG5"/>
<organism evidence="2 3">
    <name type="scientific">Cuscuta epithymum</name>
    <dbReference type="NCBI Taxonomy" id="186058"/>
    <lineage>
        <taxon>Eukaryota</taxon>
        <taxon>Viridiplantae</taxon>
        <taxon>Streptophyta</taxon>
        <taxon>Embryophyta</taxon>
        <taxon>Tracheophyta</taxon>
        <taxon>Spermatophyta</taxon>
        <taxon>Magnoliopsida</taxon>
        <taxon>eudicotyledons</taxon>
        <taxon>Gunneridae</taxon>
        <taxon>Pentapetalae</taxon>
        <taxon>asterids</taxon>
        <taxon>lamiids</taxon>
        <taxon>Solanales</taxon>
        <taxon>Convolvulaceae</taxon>
        <taxon>Cuscuteae</taxon>
        <taxon>Cuscuta</taxon>
        <taxon>Cuscuta subgen. Cuscuta</taxon>
    </lineage>
</organism>
<evidence type="ECO:0000256" key="1">
    <source>
        <dbReference type="SAM" id="MobiDB-lite"/>
    </source>
</evidence>
<protein>
    <submittedName>
        <fullName evidence="2">Uncharacterized protein</fullName>
    </submittedName>
</protein>
<reference evidence="2" key="1">
    <citation type="submission" date="2022-07" db="EMBL/GenBank/DDBJ databases">
        <authorList>
            <person name="Macas J."/>
            <person name="Novak P."/>
            <person name="Neumann P."/>
        </authorList>
    </citation>
    <scope>NUCLEOTIDE SEQUENCE</scope>
</reference>
<dbReference type="Proteomes" id="UP001152523">
    <property type="component" value="Unassembled WGS sequence"/>
</dbReference>
<evidence type="ECO:0000313" key="3">
    <source>
        <dbReference type="Proteomes" id="UP001152523"/>
    </source>
</evidence>
<dbReference type="EMBL" id="CAMAPF010000047">
    <property type="protein sequence ID" value="CAH9084739.1"/>
    <property type="molecule type" value="Genomic_DNA"/>
</dbReference>
<feature type="region of interest" description="Disordered" evidence="1">
    <location>
        <begin position="97"/>
        <end position="116"/>
    </location>
</feature>
<accession>A0AAV0CWG5</accession>
<name>A0AAV0CWG5_9ASTE</name>
<sequence length="116" mass="12792">MKKLLTCARRRKGGDSGGGEETESRLTEPEMDAALQLIQLSGDSDSVRYCNNAGDEESVTADAASDNNDLDEAALEAFPRPRKRKFRSVVDLYQVTKPVRNKSNKKPGTTGKNFRN</sequence>
<keyword evidence="3" id="KW-1185">Reference proteome</keyword>